<gene>
    <name evidence="2" type="ORF">ACFQPB_08075</name>
</gene>
<organism evidence="2 3">
    <name type="scientific">Hydrogenophaga atypica</name>
    <dbReference type="NCBI Taxonomy" id="249409"/>
    <lineage>
        <taxon>Bacteria</taxon>
        <taxon>Pseudomonadati</taxon>
        <taxon>Pseudomonadota</taxon>
        <taxon>Betaproteobacteria</taxon>
        <taxon>Burkholderiales</taxon>
        <taxon>Comamonadaceae</taxon>
        <taxon>Hydrogenophaga</taxon>
    </lineage>
</organism>
<evidence type="ECO:0000313" key="3">
    <source>
        <dbReference type="Proteomes" id="UP001596501"/>
    </source>
</evidence>
<feature type="domain" description="Carrier" evidence="1">
    <location>
        <begin position="1"/>
        <end position="77"/>
    </location>
</feature>
<dbReference type="InterPro" id="IPR036736">
    <property type="entry name" value="ACP-like_sf"/>
</dbReference>
<dbReference type="RefSeq" id="WP_382221649.1">
    <property type="nucleotide sequence ID" value="NZ_JBHTCA010000004.1"/>
</dbReference>
<protein>
    <submittedName>
        <fullName evidence="2">Phosphopantetheine-binding protein</fullName>
    </submittedName>
</protein>
<dbReference type="SUPFAM" id="SSF47336">
    <property type="entry name" value="ACP-like"/>
    <property type="match status" value="1"/>
</dbReference>
<name>A0ABW2QH87_9BURK</name>
<dbReference type="EMBL" id="JBHTCA010000004">
    <property type="protein sequence ID" value="MFC7408815.1"/>
    <property type="molecule type" value="Genomic_DNA"/>
</dbReference>
<dbReference type="Proteomes" id="UP001596501">
    <property type="component" value="Unassembled WGS sequence"/>
</dbReference>
<evidence type="ECO:0000313" key="2">
    <source>
        <dbReference type="EMBL" id="MFC7408815.1"/>
    </source>
</evidence>
<reference evidence="3" key="1">
    <citation type="journal article" date="2019" name="Int. J. Syst. Evol. Microbiol.">
        <title>The Global Catalogue of Microorganisms (GCM) 10K type strain sequencing project: providing services to taxonomists for standard genome sequencing and annotation.</title>
        <authorList>
            <consortium name="The Broad Institute Genomics Platform"/>
            <consortium name="The Broad Institute Genome Sequencing Center for Infectious Disease"/>
            <person name="Wu L."/>
            <person name="Ma J."/>
        </authorList>
    </citation>
    <scope>NUCLEOTIDE SEQUENCE [LARGE SCALE GENOMIC DNA]</scope>
    <source>
        <strain evidence="3">CGMCC 1.12371</strain>
    </source>
</reference>
<dbReference type="Gene3D" id="1.10.1200.10">
    <property type="entry name" value="ACP-like"/>
    <property type="match status" value="1"/>
</dbReference>
<dbReference type="InterPro" id="IPR009081">
    <property type="entry name" value="PP-bd_ACP"/>
</dbReference>
<accession>A0ABW2QH87</accession>
<comment type="caution">
    <text evidence="2">The sequence shown here is derived from an EMBL/GenBank/DDBJ whole genome shotgun (WGS) entry which is preliminary data.</text>
</comment>
<sequence>MQPTELIRQFLFERLGATPDQVVNEALLADLGVDSLLLAELMFEAEDQLGLSIKSDVAVPKSVGDIVELIERLLAVKTADAAQ</sequence>
<keyword evidence="3" id="KW-1185">Reference proteome</keyword>
<dbReference type="Pfam" id="PF00550">
    <property type="entry name" value="PP-binding"/>
    <property type="match status" value="1"/>
</dbReference>
<proteinExistence type="predicted"/>
<evidence type="ECO:0000259" key="1">
    <source>
        <dbReference type="PROSITE" id="PS50075"/>
    </source>
</evidence>
<dbReference type="PROSITE" id="PS50075">
    <property type="entry name" value="CARRIER"/>
    <property type="match status" value="1"/>
</dbReference>